<evidence type="ECO:0000256" key="1">
    <source>
        <dbReference type="ARBA" id="ARBA00022722"/>
    </source>
</evidence>
<name>F7XL52_METZD</name>
<dbReference type="PANTHER" id="PTHR12814:SF2">
    <property type="entry name" value="RNA-BINDING PROTEIN NOB1"/>
    <property type="match status" value="1"/>
</dbReference>
<organism evidence="5 6">
    <name type="scientific">Methanosalsum zhilinae (strain DSM 4017 / NBRC 107636 / OCM 62 / WeN5)</name>
    <name type="common">Methanohalophilus zhilinae</name>
    <dbReference type="NCBI Taxonomy" id="679901"/>
    <lineage>
        <taxon>Archaea</taxon>
        <taxon>Methanobacteriati</taxon>
        <taxon>Methanobacteriota</taxon>
        <taxon>Stenosarchaea group</taxon>
        <taxon>Methanomicrobia</taxon>
        <taxon>Methanosarcinales</taxon>
        <taxon>Methanosarcinaceae</taxon>
        <taxon>Methanosalsum</taxon>
    </lineage>
</organism>
<keyword evidence="2" id="KW-0479">Metal-binding</keyword>
<dbReference type="EMBL" id="CP002101">
    <property type="protein sequence ID" value="AEH59935.1"/>
    <property type="molecule type" value="Genomic_DNA"/>
</dbReference>
<evidence type="ECO:0000256" key="3">
    <source>
        <dbReference type="ARBA" id="ARBA00022801"/>
    </source>
</evidence>
<dbReference type="STRING" id="679901.Mzhil_0054"/>
<protein>
    <recommendedName>
        <fullName evidence="4">Ribonuclease PIN domain-containing protein</fullName>
    </recommendedName>
</protein>
<dbReference type="GO" id="GO:0030490">
    <property type="term" value="P:maturation of SSU-rRNA"/>
    <property type="evidence" value="ECO:0007669"/>
    <property type="project" value="TreeGrafter"/>
</dbReference>
<dbReference type="GO" id="GO:0046872">
    <property type="term" value="F:metal ion binding"/>
    <property type="evidence" value="ECO:0007669"/>
    <property type="project" value="UniProtKB-KW"/>
</dbReference>
<dbReference type="CDD" id="cd09876">
    <property type="entry name" value="PIN_Nob1-like"/>
    <property type="match status" value="1"/>
</dbReference>
<dbReference type="Gene3D" id="3.40.50.1010">
    <property type="entry name" value="5'-nuclease"/>
    <property type="match status" value="1"/>
</dbReference>
<dbReference type="GO" id="GO:0030688">
    <property type="term" value="C:preribosome, small subunit precursor"/>
    <property type="evidence" value="ECO:0007669"/>
    <property type="project" value="TreeGrafter"/>
</dbReference>
<evidence type="ECO:0000259" key="4">
    <source>
        <dbReference type="Pfam" id="PF17146"/>
    </source>
</evidence>
<dbReference type="InterPro" id="IPR033411">
    <property type="entry name" value="Ribonuclease_PIN"/>
</dbReference>
<keyword evidence="1" id="KW-0540">Nuclease</keyword>
<keyword evidence="6" id="KW-1185">Reference proteome</keyword>
<proteinExistence type="predicted"/>
<evidence type="ECO:0000256" key="2">
    <source>
        <dbReference type="ARBA" id="ARBA00022723"/>
    </source>
</evidence>
<keyword evidence="3" id="KW-0378">Hydrolase</keyword>
<accession>F7XL52</accession>
<dbReference type="KEGG" id="mzh:Mzhil_0054"/>
<sequence>MIDMEHIVADSAVFIMGKDINSKSLITVPSVIDELKSSQANMRFQLAAEEGARVESPDPGLVKEVLKVARYSSDIEELSQTDVDILAKALEYKESSVLFSDDYAVQNVAVLLKINVKPVSQKKISDVLVWGKKCTGCKKRFDGGDICPVCGSALKKVRKRKV</sequence>
<dbReference type="Proteomes" id="UP000006622">
    <property type="component" value="Chromosome"/>
</dbReference>
<dbReference type="GO" id="GO:0004521">
    <property type="term" value="F:RNA endonuclease activity"/>
    <property type="evidence" value="ECO:0007669"/>
    <property type="project" value="TreeGrafter"/>
</dbReference>
<dbReference type="HOGENOM" id="CLU_109674_1_0_2"/>
<dbReference type="GO" id="GO:0016787">
    <property type="term" value="F:hydrolase activity"/>
    <property type="evidence" value="ECO:0007669"/>
    <property type="project" value="UniProtKB-KW"/>
</dbReference>
<dbReference type="InterPro" id="IPR039907">
    <property type="entry name" value="NOB1"/>
</dbReference>
<feature type="domain" description="Ribonuclease PIN" evidence="4">
    <location>
        <begin position="7"/>
        <end position="91"/>
    </location>
</feature>
<evidence type="ECO:0000313" key="6">
    <source>
        <dbReference type="Proteomes" id="UP000006622"/>
    </source>
</evidence>
<dbReference type="Gene3D" id="2.20.28.10">
    <property type="match status" value="1"/>
</dbReference>
<dbReference type="Pfam" id="PF17146">
    <property type="entry name" value="PIN_6"/>
    <property type="match status" value="1"/>
</dbReference>
<dbReference type="AlphaFoldDB" id="F7XL52"/>
<dbReference type="GeneID" id="10821646"/>
<reference evidence="5 6" key="1">
    <citation type="submission" date="2010-07" db="EMBL/GenBank/DDBJ databases">
        <title>The complete genome of Methanosalsum zhilinae DSM 4017.</title>
        <authorList>
            <consortium name="US DOE Joint Genome Institute (JGI-PGF)"/>
            <person name="Lucas S."/>
            <person name="Copeland A."/>
            <person name="Lapidus A."/>
            <person name="Glavina del Rio T."/>
            <person name="Dalin E."/>
            <person name="Tice H."/>
            <person name="Bruce D."/>
            <person name="Goodwin L."/>
            <person name="Pitluck S."/>
            <person name="Kyrpides N."/>
            <person name="Mavromatis K."/>
            <person name="Ovchinnikova G."/>
            <person name="Daligault H."/>
            <person name="Detter J.C."/>
            <person name="Han C."/>
            <person name="Tapia R."/>
            <person name="Larimer F."/>
            <person name="Land M."/>
            <person name="Hauser L."/>
            <person name="Markowitz V."/>
            <person name="Cheng J.-F."/>
            <person name="Hugenholtz P."/>
            <person name="Woyke T."/>
            <person name="Wu D."/>
            <person name="Spring S."/>
            <person name="Schueler E."/>
            <person name="Brambilla E."/>
            <person name="Klenk H.-P."/>
            <person name="Eisen J.A."/>
        </authorList>
    </citation>
    <scope>NUCLEOTIDE SEQUENCE [LARGE SCALE GENOMIC DNA]</scope>
    <source>
        <strain evidence="6">DSM 4017 / NBRC 107636 / OCM 62 / WeN5</strain>
    </source>
</reference>
<dbReference type="PANTHER" id="PTHR12814">
    <property type="entry name" value="RNA-BINDING PROTEIN NOB1"/>
    <property type="match status" value="1"/>
</dbReference>
<gene>
    <name evidence="5" type="ordered locus">Mzhil_0054</name>
</gene>
<dbReference type="RefSeq" id="WP_013897374.1">
    <property type="nucleotide sequence ID" value="NC_015676.1"/>
</dbReference>
<evidence type="ECO:0000313" key="5">
    <source>
        <dbReference type="EMBL" id="AEH59935.1"/>
    </source>
</evidence>